<dbReference type="Pfam" id="PF07997">
    <property type="entry name" value="DUF1694"/>
    <property type="match status" value="1"/>
</dbReference>
<sequence length="144" mass="16978">MSNNRKSVDDYIQDGIYGAKEILPDERRKYLGTIRERIEYVLLQTQVREEEAYSEIEEAMKKNKNLKLFLNGNMSYSFLSKYIRLADKYKVSYTSVSNKEHNSEYGLVLAHEEAVDKERIEISKRAKPSESIEEKPSFFKRFFG</sequence>
<organism evidence="1 2">
    <name type="scientific">Jeotgalibacillus proteolyticus</name>
    <dbReference type="NCBI Taxonomy" id="2082395"/>
    <lineage>
        <taxon>Bacteria</taxon>
        <taxon>Bacillati</taxon>
        <taxon>Bacillota</taxon>
        <taxon>Bacilli</taxon>
        <taxon>Bacillales</taxon>
        <taxon>Caryophanaceae</taxon>
        <taxon>Jeotgalibacillus</taxon>
    </lineage>
</organism>
<evidence type="ECO:0000313" key="2">
    <source>
        <dbReference type="Proteomes" id="UP000239047"/>
    </source>
</evidence>
<dbReference type="Proteomes" id="UP000239047">
    <property type="component" value="Unassembled WGS sequence"/>
</dbReference>
<dbReference type="RefSeq" id="WP_104059585.1">
    <property type="nucleotide sequence ID" value="NZ_PREZ01000008.1"/>
</dbReference>
<dbReference type="OrthoDB" id="95278at2"/>
<accession>A0A2S5G7L5</accession>
<gene>
    <name evidence="1" type="ORF">C4B60_18840</name>
</gene>
<dbReference type="PIRSF" id="PIRSF034303">
    <property type="entry name" value="DUF1694"/>
    <property type="match status" value="1"/>
</dbReference>
<dbReference type="InterPro" id="IPR029064">
    <property type="entry name" value="Ribosomal_eL30-like_sf"/>
</dbReference>
<reference evidence="1 2" key="1">
    <citation type="submission" date="2018-02" db="EMBL/GenBank/DDBJ databases">
        <title>Jeotgalibacillus proteolyticum sp. nov. a protease producing bacterium isolated from ocean sediments of Laizhou Bay.</title>
        <authorList>
            <person name="Li Y."/>
        </authorList>
    </citation>
    <scope>NUCLEOTIDE SEQUENCE [LARGE SCALE GENOMIC DNA]</scope>
    <source>
        <strain evidence="1 2">22-7</strain>
    </source>
</reference>
<dbReference type="EMBL" id="PREZ01000008">
    <property type="protein sequence ID" value="PPA68968.1"/>
    <property type="molecule type" value="Genomic_DNA"/>
</dbReference>
<dbReference type="SUPFAM" id="SSF160515">
    <property type="entry name" value="YueI-like"/>
    <property type="match status" value="1"/>
</dbReference>
<proteinExistence type="predicted"/>
<dbReference type="InterPro" id="IPR012543">
    <property type="entry name" value="DUF1694"/>
</dbReference>
<evidence type="ECO:0000313" key="1">
    <source>
        <dbReference type="EMBL" id="PPA68968.1"/>
    </source>
</evidence>
<dbReference type="AlphaFoldDB" id="A0A2S5G7L5"/>
<name>A0A2S5G7L5_9BACL</name>
<dbReference type="Gene3D" id="3.30.1330.30">
    <property type="match status" value="1"/>
</dbReference>
<comment type="caution">
    <text evidence="1">The sequence shown here is derived from an EMBL/GenBank/DDBJ whole genome shotgun (WGS) entry which is preliminary data.</text>
</comment>
<protein>
    <submittedName>
        <fullName evidence="1">DUF1694 domain-containing protein</fullName>
    </submittedName>
</protein>
<keyword evidence="2" id="KW-1185">Reference proteome</keyword>